<keyword evidence="3 6" id="KW-0227">DNA damage</keyword>
<dbReference type="EMBL" id="JAYKXP010000008">
    <property type="protein sequence ID" value="KAK7054815.1"/>
    <property type="molecule type" value="Genomic_DNA"/>
</dbReference>
<dbReference type="GO" id="GO:0031297">
    <property type="term" value="P:replication fork processing"/>
    <property type="evidence" value="ECO:0007669"/>
    <property type="project" value="UniProtKB-UniRule"/>
</dbReference>
<dbReference type="InterPro" id="IPR012923">
    <property type="entry name" value="Csm3"/>
</dbReference>
<keyword evidence="4 6" id="KW-0539">Nucleus</keyword>
<feature type="compositionally biased region" description="Basic and acidic residues" evidence="7">
    <location>
        <begin position="259"/>
        <end position="271"/>
    </location>
</feature>
<evidence type="ECO:0000256" key="2">
    <source>
        <dbReference type="ARBA" id="ARBA00006075"/>
    </source>
</evidence>
<feature type="compositionally biased region" description="Polar residues" evidence="7">
    <location>
        <begin position="272"/>
        <end position="295"/>
    </location>
</feature>
<dbReference type="AlphaFoldDB" id="A0AAW0DRV6"/>
<dbReference type="InterPro" id="IPR040038">
    <property type="entry name" value="TIPIN/Csm3/Swi3"/>
</dbReference>
<sequence length="402" mass="44072">MEPLFLPDEEENANANSRNTPPSPPPEDIDIDAIFKEFEEEAADDHTTGEAKYKKAPLPKMTQHEILPSSSPPRDLGDDGAKGSSKTDGKKDGDKKEKEETYAVGRSAVVGSYWLSSTDKGYEGFQTERKRARGTYHSTARDLDRLLQVYQFWTHRMYPKSQFSDTVERVEKLCHSKRNDRSAKCMERRGSWKGVPSGAEDDEIIDLTENEGNATDTNHSDAAQYASSSPVPPTRPPSSPDTSGRSAAGADDDDEELDAVMRDLEERRQKELATQNGDKQPSTSRNAPSSTSNGGSMDIDDDDLWAAFDEVHDGGMTTSTTATDSSTVLTSGNASTSMDDDEEMWDVVREMEQAERASSMSKPASQATKELPKQDTGAGVPSSEPGKSTSAPVDDDWEDMYV</sequence>
<reference evidence="9 10" key="1">
    <citation type="submission" date="2024-01" db="EMBL/GenBank/DDBJ databases">
        <title>A draft genome for a cacao thread blight-causing isolate of Paramarasmius palmivorus.</title>
        <authorList>
            <person name="Baruah I.K."/>
            <person name="Bukari Y."/>
            <person name="Amoako-Attah I."/>
            <person name="Meinhardt L.W."/>
            <person name="Bailey B.A."/>
            <person name="Cohen S.P."/>
        </authorList>
    </citation>
    <scope>NUCLEOTIDE SEQUENCE [LARGE SCALE GENOMIC DNA]</scope>
    <source>
        <strain evidence="9 10">GH-12</strain>
    </source>
</reference>
<feature type="compositionally biased region" description="Polar residues" evidence="7">
    <location>
        <begin position="210"/>
        <end position="221"/>
    </location>
</feature>
<feature type="compositionally biased region" description="Basic and acidic residues" evidence="7">
    <location>
        <begin position="177"/>
        <end position="190"/>
    </location>
</feature>
<feature type="region of interest" description="Disordered" evidence="7">
    <location>
        <begin position="1"/>
        <end position="102"/>
    </location>
</feature>
<comment type="caution">
    <text evidence="9">The sequence shown here is derived from an EMBL/GenBank/DDBJ whole genome shotgun (WGS) entry which is preliminary data.</text>
</comment>
<keyword evidence="10" id="KW-1185">Reference proteome</keyword>
<feature type="compositionally biased region" description="Acidic residues" evidence="7">
    <location>
        <begin position="393"/>
        <end position="402"/>
    </location>
</feature>
<name>A0AAW0DRV6_9AGAR</name>
<accession>A0AAW0DRV6</accession>
<dbReference type="Proteomes" id="UP001383192">
    <property type="component" value="Unassembled WGS sequence"/>
</dbReference>
<evidence type="ECO:0000256" key="3">
    <source>
        <dbReference type="ARBA" id="ARBA00022763"/>
    </source>
</evidence>
<evidence type="ECO:0000256" key="4">
    <source>
        <dbReference type="ARBA" id="ARBA00023242"/>
    </source>
</evidence>
<evidence type="ECO:0000313" key="9">
    <source>
        <dbReference type="EMBL" id="KAK7054815.1"/>
    </source>
</evidence>
<proteinExistence type="inferred from homology"/>
<feature type="compositionally biased region" description="Low complexity" evidence="7">
    <location>
        <begin position="317"/>
        <end position="331"/>
    </location>
</feature>
<evidence type="ECO:0000256" key="5">
    <source>
        <dbReference type="ARBA" id="ARBA00023306"/>
    </source>
</evidence>
<feature type="compositionally biased region" description="Low complexity" evidence="7">
    <location>
        <begin position="240"/>
        <end position="249"/>
    </location>
</feature>
<dbReference type="PANTHER" id="PTHR13220:SF11">
    <property type="entry name" value="TIMELESS-INTERACTING PROTEIN"/>
    <property type="match status" value="1"/>
</dbReference>
<evidence type="ECO:0000256" key="7">
    <source>
        <dbReference type="SAM" id="MobiDB-lite"/>
    </source>
</evidence>
<evidence type="ECO:0000256" key="6">
    <source>
        <dbReference type="RuleBase" id="RU366049"/>
    </source>
</evidence>
<comment type="subcellular location">
    <subcellularLocation>
        <location evidence="1 6">Nucleus</location>
    </subcellularLocation>
</comment>
<keyword evidence="5 6" id="KW-0131">Cell cycle</keyword>
<dbReference type="GO" id="GO:0000076">
    <property type="term" value="P:DNA replication checkpoint signaling"/>
    <property type="evidence" value="ECO:0007669"/>
    <property type="project" value="UniProtKB-UniRule"/>
</dbReference>
<evidence type="ECO:0000259" key="8">
    <source>
        <dbReference type="Pfam" id="PF07962"/>
    </source>
</evidence>
<feature type="compositionally biased region" description="Polar residues" evidence="7">
    <location>
        <begin position="356"/>
        <end position="368"/>
    </location>
</feature>
<dbReference type="GO" id="GO:0031298">
    <property type="term" value="C:replication fork protection complex"/>
    <property type="evidence" value="ECO:0007669"/>
    <property type="project" value="TreeGrafter"/>
</dbReference>
<dbReference type="GO" id="GO:0006974">
    <property type="term" value="P:DNA damage response"/>
    <property type="evidence" value="ECO:0007669"/>
    <property type="project" value="UniProtKB-KW"/>
</dbReference>
<feature type="compositionally biased region" description="Basic and acidic residues" evidence="7">
    <location>
        <begin position="346"/>
        <end position="355"/>
    </location>
</feature>
<protein>
    <recommendedName>
        <fullName evidence="6">Chromosome segregation in meiosis protein</fullName>
    </recommendedName>
</protein>
<organism evidence="9 10">
    <name type="scientific">Paramarasmius palmivorus</name>
    <dbReference type="NCBI Taxonomy" id="297713"/>
    <lineage>
        <taxon>Eukaryota</taxon>
        <taxon>Fungi</taxon>
        <taxon>Dikarya</taxon>
        <taxon>Basidiomycota</taxon>
        <taxon>Agaricomycotina</taxon>
        <taxon>Agaricomycetes</taxon>
        <taxon>Agaricomycetidae</taxon>
        <taxon>Agaricales</taxon>
        <taxon>Marasmiineae</taxon>
        <taxon>Marasmiaceae</taxon>
        <taxon>Paramarasmius</taxon>
    </lineage>
</organism>
<feature type="compositionally biased region" description="Acidic residues" evidence="7">
    <location>
        <begin position="199"/>
        <end position="209"/>
    </location>
</feature>
<comment type="function">
    <text evidence="6">Plays an important role in the control of DNA replication and the maintenance of replication fork stability.</text>
</comment>
<feature type="region of interest" description="Disordered" evidence="7">
    <location>
        <begin position="177"/>
        <end position="402"/>
    </location>
</feature>
<dbReference type="Pfam" id="PF07962">
    <property type="entry name" value="Swi3"/>
    <property type="match status" value="1"/>
</dbReference>
<feature type="compositionally biased region" description="Pro residues" evidence="7">
    <location>
        <begin position="230"/>
        <end position="239"/>
    </location>
</feature>
<comment type="similarity">
    <text evidence="2 6">Belongs to the CSM3 family.</text>
</comment>
<feature type="compositionally biased region" description="Basic and acidic residues" evidence="7">
    <location>
        <begin position="75"/>
        <end position="101"/>
    </location>
</feature>
<evidence type="ECO:0000256" key="1">
    <source>
        <dbReference type="ARBA" id="ARBA00004123"/>
    </source>
</evidence>
<dbReference type="PANTHER" id="PTHR13220">
    <property type="entry name" value="TIMELESS INTERACTING-RELATED"/>
    <property type="match status" value="1"/>
</dbReference>
<evidence type="ECO:0000313" key="10">
    <source>
        <dbReference type="Proteomes" id="UP001383192"/>
    </source>
</evidence>
<dbReference type="GO" id="GO:0003677">
    <property type="term" value="F:DNA binding"/>
    <property type="evidence" value="ECO:0007669"/>
    <property type="project" value="TreeGrafter"/>
</dbReference>
<gene>
    <name evidence="9" type="primary">CSM3</name>
    <name evidence="9" type="ORF">VNI00_003278</name>
</gene>
<feature type="compositionally biased region" description="Basic and acidic residues" evidence="7">
    <location>
        <begin position="44"/>
        <end position="53"/>
    </location>
</feature>
<dbReference type="GO" id="GO:0043111">
    <property type="term" value="P:replication fork arrest"/>
    <property type="evidence" value="ECO:0007669"/>
    <property type="project" value="TreeGrafter"/>
</dbReference>
<feature type="domain" description="Chromosome segregation in meiosis protein 3" evidence="8">
    <location>
        <begin position="132"/>
        <end position="178"/>
    </location>
</feature>